<dbReference type="OrthoDB" id="10257659at2759"/>
<dbReference type="RefSeq" id="XP_068358623.1">
    <property type="nucleotide sequence ID" value="XM_068505137.1"/>
</dbReference>
<accession>A0A1J4K270</accession>
<dbReference type="InterPro" id="IPR002048">
    <property type="entry name" value="EF_hand_dom"/>
</dbReference>
<evidence type="ECO:0000313" key="3">
    <source>
        <dbReference type="Proteomes" id="UP000179807"/>
    </source>
</evidence>
<proteinExistence type="predicted"/>
<dbReference type="VEuPathDB" id="TrichDB:TRFO_26757"/>
<protein>
    <recommendedName>
        <fullName evidence="1">EF-hand domain-containing protein</fullName>
    </recommendedName>
</protein>
<dbReference type="PROSITE" id="PS00018">
    <property type="entry name" value="EF_HAND_1"/>
    <property type="match status" value="1"/>
</dbReference>
<dbReference type="GO" id="GO:0005509">
    <property type="term" value="F:calcium ion binding"/>
    <property type="evidence" value="ECO:0007669"/>
    <property type="project" value="InterPro"/>
</dbReference>
<comment type="caution">
    <text evidence="2">The sequence shown here is derived from an EMBL/GenBank/DDBJ whole genome shotgun (WGS) entry which is preliminary data.</text>
</comment>
<feature type="domain" description="EF-hand" evidence="1">
    <location>
        <begin position="44"/>
        <end position="79"/>
    </location>
</feature>
<keyword evidence="3" id="KW-1185">Reference proteome</keyword>
<dbReference type="Proteomes" id="UP000179807">
    <property type="component" value="Unassembled WGS sequence"/>
</dbReference>
<organism evidence="2 3">
    <name type="scientific">Tritrichomonas foetus</name>
    <dbReference type="NCBI Taxonomy" id="1144522"/>
    <lineage>
        <taxon>Eukaryota</taxon>
        <taxon>Metamonada</taxon>
        <taxon>Parabasalia</taxon>
        <taxon>Tritrichomonadida</taxon>
        <taxon>Tritrichomonadidae</taxon>
        <taxon>Tritrichomonas</taxon>
    </lineage>
</organism>
<dbReference type="PROSITE" id="PS50222">
    <property type="entry name" value="EF_HAND_2"/>
    <property type="match status" value="1"/>
</dbReference>
<dbReference type="AlphaFoldDB" id="A0A1J4K270"/>
<sequence>MGNEISANNSIAYYQKEICPIEDDEQTSAPVLQLDKIRFMENHDIEETSIVFLFSLDTNKDGIISVDDIEKFIRKVQAASLDPNDCDFGFKCGAFCTKELCEYLNENGKDAFKNWFETAINESFPITDGENNIKLIDRDAVKRIFDLLQIQQLLGRNFQWILDMLQRHAEANLQMNLNDPAFDDYVPLETMLCLIQQVANGMAESYTSLTKH</sequence>
<dbReference type="EMBL" id="MLAK01000756">
    <property type="protein sequence ID" value="OHT05487.1"/>
    <property type="molecule type" value="Genomic_DNA"/>
</dbReference>
<evidence type="ECO:0000313" key="2">
    <source>
        <dbReference type="EMBL" id="OHT05487.1"/>
    </source>
</evidence>
<gene>
    <name evidence="2" type="ORF">TRFO_26757</name>
</gene>
<evidence type="ECO:0000259" key="1">
    <source>
        <dbReference type="PROSITE" id="PS50222"/>
    </source>
</evidence>
<name>A0A1J4K270_9EUKA</name>
<dbReference type="InterPro" id="IPR018247">
    <property type="entry name" value="EF_Hand_1_Ca_BS"/>
</dbReference>
<dbReference type="GeneID" id="94839841"/>
<reference evidence="2" key="1">
    <citation type="submission" date="2016-10" db="EMBL/GenBank/DDBJ databases">
        <authorList>
            <person name="Benchimol M."/>
            <person name="Almeida L.G."/>
            <person name="Vasconcelos A.T."/>
            <person name="Perreira-Neves A."/>
            <person name="Rosa I.A."/>
            <person name="Tasca T."/>
            <person name="Bogo M.R."/>
            <person name="de Souza W."/>
        </authorList>
    </citation>
    <scope>NUCLEOTIDE SEQUENCE [LARGE SCALE GENOMIC DNA]</scope>
    <source>
        <strain evidence="2">K</strain>
    </source>
</reference>